<proteinExistence type="predicted"/>
<evidence type="ECO:0000259" key="1">
    <source>
        <dbReference type="PROSITE" id="PS50829"/>
    </source>
</evidence>
<reference evidence="2" key="1">
    <citation type="submission" date="2022-07" db="EMBL/GenBank/DDBJ databases">
        <title>Genome analysis of Parmales, a sister group of diatoms, reveals the evolutionary specialization of diatoms from phago-mixotrophs to photoautotrophs.</title>
        <authorList>
            <person name="Ban H."/>
            <person name="Sato S."/>
            <person name="Yoshikawa S."/>
            <person name="Kazumasa Y."/>
            <person name="Nakamura Y."/>
            <person name="Ichinomiya M."/>
            <person name="Saitoh K."/>
            <person name="Sato N."/>
            <person name="Blanc-Mathieu R."/>
            <person name="Endo H."/>
            <person name="Kuwata A."/>
            <person name="Ogata H."/>
        </authorList>
    </citation>
    <scope>NUCLEOTIDE SEQUENCE</scope>
</reference>
<evidence type="ECO:0000313" key="2">
    <source>
        <dbReference type="EMBL" id="GMH50488.1"/>
    </source>
</evidence>
<dbReference type="InterPro" id="IPR035445">
    <property type="entry name" value="GYF-like_dom_sf"/>
</dbReference>
<dbReference type="EMBL" id="BRXZ01000673">
    <property type="protein sequence ID" value="GMH50488.1"/>
    <property type="molecule type" value="Genomic_DNA"/>
</dbReference>
<evidence type="ECO:0000313" key="3">
    <source>
        <dbReference type="Proteomes" id="UP001165082"/>
    </source>
</evidence>
<gene>
    <name evidence="2" type="ORF">TrRE_jg2757</name>
</gene>
<dbReference type="InterPro" id="IPR003169">
    <property type="entry name" value="GYF"/>
</dbReference>
<organism evidence="2 3">
    <name type="scientific">Triparma retinervis</name>
    <dbReference type="NCBI Taxonomy" id="2557542"/>
    <lineage>
        <taxon>Eukaryota</taxon>
        <taxon>Sar</taxon>
        <taxon>Stramenopiles</taxon>
        <taxon>Ochrophyta</taxon>
        <taxon>Bolidophyceae</taxon>
        <taxon>Parmales</taxon>
        <taxon>Triparmaceae</taxon>
        <taxon>Triparma</taxon>
    </lineage>
</organism>
<protein>
    <recommendedName>
        <fullName evidence="1">GYF domain-containing protein</fullName>
    </recommendedName>
</protein>
<dbReference type="Pfam" id="PF02213">
    <property type="entry name" value="GYF"/>
    <property type="match status" value="1"/>
</dbReference>
<name>A0A9W7DTT7_9STRA</name>
<keyword evidence="3" id="KW-1185">Reference proteome</keyword>
<feature type="non-terminal residue" evidence="2">
    <location>
        <position position="1"/>
    </location>
</feature>
<dbReference type="Proteomes" id="UP001165082">
    <property type="component" value="Unassembled WGS sequence"/>
</dbReference>
<dbReference type="PROSITE" id="PS50829">
    <property type="entry name" value="GYF"/>
    <property type="match status" value="1"/>
</dbReference>
<dbReference type="OrthoDB" id="200773at2759"/>
<comment type="caution">
    <text evidence="2">The sequence shown here is derived from an EMBL/GenBank/DDBJ whole genome shotgun (WGS) entry which is preliminary data.</text>
</comment>
<dbReference type="AlphaFoldDB" id="A0A9W7DTT7"/>
<dbReference type="Gene3D" id="3.30.1490.40">
    <property type="match status" value="1"/>
</dbReference>
<dbReference type="SUPFAM" id="SSF55277">
    <property type="entry name" value="GYF domain"/>
    <property type="match status" value="1"/>
</dbReference>
<feature type="domain" description="GYF" evidence="1">
    <location>
        <begin position="1"/>
        <end position="49"/>
    </location>
</feature>
<accession>A0A9W7DTT7</accession>
<sequence>YYEDKNAAVQGPFPTSTMESWINAGYLPMSLKVTEGPKSVKKGEWRNMAEVWNDGELDRSVFVEGMEGMSPIKRRDFG</sequence>